<sequence length="438" mass="48301">MRSDFRRLFGLSVLILFAASATGQTVSPYSIFGNGERESGKLANQLGMGGISTGLRDPLQINISQPASYSSLLYTTIEIGGFYQETFLNDGAQQVQTNSGGFNYLSLGFPLGEKLGMSIGLLPYSKVGYDIEARTSTPFSDANVQYSGEGGFDRAYFGLGWELYKGLSVGANGSYYFGSSERLTTVLFDNTNFYHITREENILASGFSWDAGVQYQMNFSGDRDLILGATFTPKTTMSGEVNDLQYTFTQNASGTRFYNDTVYSTQAKNVNVVFNSNYSFGFTFGGRHEQLVQHAWSFGAGYKLMNRDELTASTEIRGEYQQGFRANIGGQMIPYYTFDMNRGNYFSQIDYRLGAFYENTGLVVGGEAINDFGGTIGLGLPIGRRTQAPGDVKLATLNIGMIVGRRGTEASGNISETYTRFVVGLTLNDKWFTQFKYR</sequence>
<dbReference type="Gene3D" id="2.40.160.60">
    <property type="entry name" value="Outer membrane protein transport protein (OMPP1/FadL/TodX)"/>
    <property type="match status" value="1"/>
</dbReference>
<organism evidence="2 3">
    <name type="scientific">Phaeocystidibacter marisrubri</name>
    <dbReference type="NCBI Taxonomy" id="1577780"/>
    <lineage>
        <taxon>Bacteria</taxon>
        <taxon>Pseudomonadati</taxon>
        <taxon>Bacteroidota</taxon>
        <taxon>Flavobacteriia</taxon>
        <taxon>Flavobacteriales</taxon>
        <taxon>Phaeocystidibacteraceae</taxon>
        <taxon>Phaeocystidibacter</taxon>
    </lineage>
</organism>
<feature type="signal peptide" evidence="1">
    <location>
        <begin position="1"/>
        <end position="23"/>
    </location>
</feature>
<dbReference type="AlphaFoldDB" id="A0A6L3ZED2"/>
<dbReference type="Proteomes" id="UP000484164">
    <property type="component" value="Unassembled WGS sequence"/>
</dbReference>
<proteinExistence type="predicted"/>
<evidence type="ECO:0000256" key="1">
    <source>
        <dbReference type="SAM" id="SignalP"/>
    </source>
</evidence>
<dbReference type="EMBL" id="WBVQ01000002">
    <property type="protein sequence ID" value="KAB2815814.1"/>
    <property type="molecule type" value="Genomic_DNA"/>
</dbReference>
<accession>A0A6L3ZED2</accession>
<name>A0A6L3ZED2_9FLAO</name>
<evidence type="ECO:0000313" key="3">
    <source>
        <dbReference type="Proteomes" id="UP000484164"/>
    </source>
</evidence>
<gene>
    <name evidence="2" type="ORF">F8C82_08935</name>
</gene>
<dbReference type="SUPFAM" id="SSF56935">
    <property type="entry name" value="Porins"/>
    <property type="match status" value="1"/>
</dbReference>
<protein>
    <submittedName>
        <fullName evidence="2">Uncharacterized protein</fullName>
    </submittedName>
</protein>
<keyword evidence="1" id="KW-0732">Signal</keyword>
<evidence type="ECO:0000313" key="2">
    <source>
        <dbReference type="EMBL" id="KAB2815814.1"/>
    </source>
</evidence>
<dbReference type="OrthoDB" id="1491239at2"/>
<keyword evidence="3" id="KW-1185">Reference proteome</keyword>
<dbReference type="RefSeq" id="WP_151693243.1">
    <property type="nucleotide sequence ID" value="NZ_BMGX01000001.1"/>
</dbReference>
<feature type="chain" id="PRO_5027005604" evidence="1">
    <location>
        <begin position="24"/>
        <end position="438"/>
    </location>
</feature>
<reference evidence="2 3" key="1">
    <citation type="submission" date="2019-10" db="EMBL/GenBank/DDBJ databases">
        <title>Genome sequence of Phaeocystidibacter marisrubri JCM30614 (type strain).</title>
        <authorList>
            <person name="Bowman J.P."/>
        </authorList>
    </citation>
    <scope>NUCLEOTIDE SEQUENCE [LARGE SCALE GENOMIC DNA]</scope>
    <source>
        <strain evidence="2 3">JCM 30614</strain>
    </source>
</reference>
<comment type="caution">
    <text evidence="2">The sequence shown here is derived from an EMBL/GenBank/DDBJ whole genome shotgun (WGS) entry which is preliminary data.</text>
</comment>